<feature type="transmembrane region" description="Helical" evidence="5">
    <location>
        <begin position="374"/>
        <end position="395"/>
    </location>
</feature>
<comment type="subcellular location">
    <subcellularLocation>
        <location evidence="1">Membrane</location>
        <topology evidence="1">Multi-pass membrane protein</topology>
    </subcellularLocation>
</comment>
<dbReference type="InterPro" id="IPR005828">
    <property type="entry name" value="MFS_sugar_transport-like"/>
</dbReference>
<keyword evidence="4 5" id="KW-0472">Membrane</keyword>
<dbReference type="PROSITE" id="PS00217">
    <property type="entry name" value="SUGAR_TRANSPORT_2"/>
    <property type="match status" value="1"/>
</dbReference>
<feature type="transmembrane region" description="Helical" evidence="5">
    <location>
        <begin position="467"/>
        <end position="486"/>
    </location>
</feature>
<feature type="domain" description="Major facilitator superfamily (MFS) profile" evidence="6">
    <location>
        <begin position="14"/>
        <end position="490"/>
    </location>
</feature>
<dbReference type="InterPro" id="IPR005829">
    <property type="entry name" value="Sugar_transporter_CS"/>
</dbReference>
<dbReference type="InterPro" id="IPR020846">
    <property type="entry name" value="MFS_dom"/>
</dbReference>
<sequence length="518" mass="58032">MSVDSVFQLDRYQFIVLAFNEFAIFTMLSNVIFNVFGVAHPKILGCDDVLYNGTTPWEICAEYDSDVTCVHPVVQYEFKSAAVEFQEFCNRPSGNALMIFLSGSPNRAKFSTTLQMMGIMLGSAIGGYTSDRFGRRKMVLLYLTSIFLSTVASSFGPTMEFYISFRFLVGIFCGALITVANVFVMENLPSAHRLWMSTVVTWAPNYILFSVFAYFAQEWRTLARMSSVMTVFAILICAFGMPESAKYLVQKRDKKGALASLTFVNQFKSSTKKFTPEQLAEIIDVECASIAQNENKKRKNGIATLYSTRFRKPTIVVSLSMFALSFITYGLLFNYDALSGSIFVNMAISGVFRYIVGALVALLDHFWGLGRKRLHFSTITFIMTCMLSTFLILVTGNSIRFKFFTRAFTLLAFGTTGCMYLLLLLVTAEIFPTSVRNVALGHVNVWGRMGNILGPMIFNLFNGNSYAYLILVILSVADLLIFHIFIPETKGRPLPNETAKDFPKKNEGVELLALSSKN</sequence>
<keyword evidence="2 5" id="KW-0812">Transmembrane</keyword>
<dbReference type="Proteomes" id="UP000835052">
    <property type="component" value="Unassembled WGS sequence"/>
</dbReference>
<evidence type="ECO:0000256" key="4">
    <source>
        <dbReference type="ARBA" id="ARBA00023136"/>
    </source>
</evidence>
<feature type="transmembrane region" description="Helical" evidence="5">
    <location>
        <begin position="195"/>
        <end position="216"/>
    </location>
</feature>
<evidence type="ECO:0000256" key="2">
    <source>
        <dbReference type="ARBA" id="ARBA00022692"/>
    </source>
</evidence>
<feature type="transmembrane region" description="Helical" evidence="5">
    <location>
        <begin position="315"/>
        <end position="335"/>
    </location>
</feature>
<feature type="transmembrane region" description="Helical" evidence="5">
    <location>
        <begin position="163"/>
        <end position="183"/>
    </location>
</feature>
<dbReference type="PANTHER" id="PTHR24064">
    <property type="entry name" value="SOLUTE CARRIER FAMILY 22 MEMBER"/>
    <property type="match status" value="1"/>
</dbReference>
<evidence type="ECO:0000259" key="6">
    <source>
        <dbReference type="PROSITE" id="PS50850"/>
    </source>
</evidence>
<name>A0A8S1GY50_9PELO</name>
<dbReference type="InterPro" id="IPR036259">
    <property type="entry name" value="MFS_trans_sf"/>
</dbReference>
<dbReference type="EMBL" id="CAJGYM010000007">
    <property type="protein sequence ID" value="CAD6187912.1"/>
    <property type="molecule type" value="Genomic_DNA"/>
</dbReference>
<dbReference type="GO" id="GO:0016020">
    <property type="term" value="C:membrane"/>
    <property type="evidence" value="ECO:0007669"/>
    <property type="project" value="UniProtKB-SubCell"/>
</dbReference>
<feature type="transmembrane region" description="Helical" evidence="5">
    <location>
        <begin position="139"/>
        <end position="157"/>
    </location>
</feature>
<dbReference type="GO" id="GO:0022857">
    <property type="term" value="F:transmembrane transporter activity"/>
    <property type="evidence" value="ECO:0007669"/>
    <property type="project" value="InterPro"/>
</dbReference>
<evidence type="ECO:0000256" key="3">
    <source>
        <dbReference type="ARBA" id="ARBA00022989"/>
    </source>
</evidence>
<dbReference type="Pfam" id="PF00083">
    <property type="entry name" value="Sugar_tr"/>
    <property type="match status" value="1"/>
</dbReference>
<dbReference type="SUPFAM" id="SSF103473">
    <property type="entry name" value="MFS general substrate transporter"/>
    <property type="match status" value="1"/>
</dbReference>
<accession>A0A8S1GY50</accession>
<evidence type="ECO:0000256" key="5">
    <source>
        <dbReference type="SAM" id="Phobius"/>
    </source>
</evidence>
<feature type="transmembrane region" description="Helical" evidence="5">
    <location>
        <begin position="341"/>
        <end position="362"/>
    </location>
</feature>
<feature type="transmembrane region" description="Helical" evidence="5">
    <location>
        <begin position="407"/>
        <end position="431"/>
    </location>
</feature>
<protein>
    <recommendedName>
        <fullName evidence="6">Major facilitator superfamily (MFS) profile domain-containing protein</fullName>
    </recommendedName>
</protein>
<keyword evidence="3 5" id="KW-1133">Transmembrane helix</keyword>
<dbReference type="Gene3D" id="1.20.1250.20">
    <property type="entry name" value="MFS general substrate transporter like domains"/>
    <property type="match status" value="1"/>
</dbReference>
<organism evidence="7 8">
    <name type="scientific">Caenorhabditis auriculariae</name>
    <dbReference type="NCBI Taxonomy" id="2777116"/>
    <lineage>
        <taxon>Eukaryota</taxon>
        <taxon>Metazoa</taxon>
        <taxon>Ecdysozoa</taxon>
        <taxon>Nematoda</taxon>
        <taxon>Chromadorea</taxon>
        <taxon>Rhabditida</taxon>
        <taxon>Rhabditina</taxon>
        <taxon>Rhabditomorpha</taxon>
        <taxon>Rhabditoidea</taxon>
        <taxon>Rhabditidae</taxon>
        <taxon>Peloderinae</taxon>
        <taxon>Caenorhabditis</taxon>
    </lineage>
</organism>
<feature type="transmembrane region" description="Helical" evidence="5">
    <location>
        <begin position="12"/>
        <end position="33"/>
    </location>
</feature>
<dbReference type="OrthoDB" id="3936150at2759"/>
<evidence type="ECO:0000256" key="1">
    <source>
        <dbReference type="ARBA" id="ARBA00004141"/>
    </source>
</evidence>
<feature type="transmembrane region" description="Helical" evidence="5">
    <location>
        <begin position="222"/>
        <end position="242"/>
    </location>
</feature>
<reference evidence="7" key="1">
    <citation type="submission" date="2020-10" db="EMBL/GenBank/DDBJ databases">
        <authorList>
            <person name="Kikuchi T."/>
        </authorList>
    </citation>
    <scope>NUCLEOTIDE SEQUENCE</scope>
    <source>
        <strain evidence="7">NKZ352</strain>
    </source>
</reference>
<gene>
    <name evidence="7" type="ORF">CAUJ_LOCUS3831</name>
</gene>
<dbReference type="AlphaFoldDB" id="A0A8S1GY50"/>
<evidence type="ECO:0000313" key="8">
    <source>
        <dbReference type="Proteomes" id="UP000835052"/>
    </source>
</evidence>
<comment type="caution">
    <text evidence="7">The sequence shown here is derived from an EMBL/GenBank/DDBJ whole genome shotgun (WGS) entry which is preliminary data.</text>
</comment>
<dbReference type="PROSITE" id="PS50850">
    <property type="entry name" value="MFS"/>
    <property type="match status" value="1"/>
</dbReference>
<evidence type="ECO:0000313" key="7">
    <source>
        <dbReference type="EMBL" id="CAD6187912.1"/>
    </source>
</evidence>
<proteinExistence type="predicted"/>
<keyword evidence="8" id="KW-1185">Reference proteome</keyword>